<dbReference type="InParanoid" id="A0A1B1YT20"/>
<dbReference type="OrthoDB" id="324294at2"/>
<dbReference type="KEGG" id="gbi:PG2T_06875"/>
<dbReference type="AlphaFoldDB" id="A0A1B1YT20"/>
<dbReference type="EMBL" id="CP014671">
    <property type="protein sequence ID" value="ANX03941.1"/>
    <property type="molecule type" value="Genomic_DNA"/>
</dbReference>
<accession>A0A1B1YT20</accession>
<sequence length="140" mass="15332">MNAPSHPQLALRRLGIDTYQEPMIYMHADCAICRFEGFAAQSRGVAAAASTVEWIAANVDAPLLLGPDSESAQWVARLACCPFAVVDKQRHGDREGEVSVPQVERWRDRSPLLVIDLHPRIADAVRELLAPTASSLRSTS</sequence>
<dbReference type="STRING" id="1810504.PG2T_06875"/>
<gene>
    <name evidence="1" type="ORF">PG2T_06875</name>
</gene>
<organism evidence="1 2">
    <name type="scientific">Immundisolibacter cernigliae</name>
    <dbReference type="NCBI Taxonomy" id="1810504"/>
    <lineage>
        <taxon>Bacteria</taxon>
        <taxon>Pseudomonadati</taxon>
        <taxon>Pseudomonadota</taxon>
        <taxon>Gammaproteobacteria</taxon>
        <taxon>Immundisolibacterales</taxon>
        <taxon>Immundisolibacteraceae</taxon>
        <taxon>Immundisolibacter</taxon>
    </lineage>
</organism>
<proteinExistence type="predicted"/>
<dbReference type="Proteomes" id="UP000092952">
    <property type="component" value="Chromosome"/>
</dbReference>
<name>A0A1B1YT20_9GAMM</name>
<evidence type="ECO:0000313" key="2">
    <source>
        <dbReference type="Proteomes" id="UP000092952"/>
    </source>
</evidence>
<dbReference type="RefSeq" id="WP_052160098.1">
    <property type="nucleotide sequence ID" value="NZ_CP014671.1"/>
</dbReference>
<evidence type="ECO:0000313" key="1">
    <source>
        <dbReference type="EMBL" id="ANX03941.1"/>
    </source>
</evidence>
<reference evidence="2" key="1">
    <citation type="submission" date="2016-03" db="EMBL/GenBank/DDBJ databases">
        <title>Complete genome sequence of Solimmundus cernigliae, representing a novel lineage of polycyclic aromatic hydrocarbon degraders within the Gammaproteobacteria.</title>
        <authorList>
            <person name="Singleton D.R."/>
            <person name="Dickey A.N."/>
            <person name="Scholl E.H."/>
            <person name="Wright F.A."/>
            <person name="Aitken M.D."/>
        </authorList>
    </citation>
    <scope>NUCLEOTIDE SEQUENCE [LARGE SCALE GENOMIC DNA]</scope>
    <source>
        <strain evidence="2">TR3.2</strain>
    </source>
</reference>
<protein>
    <submittedName>
        <fullName evidence="1">Uncharacterized protein</fullName>
    </submittedName>
</protein>
<keyword evidence="2" id="KW-1185">Reference proteome</keyword>